<comment type="caution">
    <text evidence="1">The sequence shown here is derived from an EMBL/GenBank/DDBJ whole genome shotgun (WGS) entry which is preliminary data.</text>
</comment>
<sequence length="251" mass="28008">MIEFAHQHDRRLDEVDQHLVDRWQERQPQAALCRDFLSWASAQRRCRSGLHATPKPHTRSSLRLRDDERFELSRRLLHDDNIDRGDRFAGLLILLFAQPASRIVRLRTDAITQRVDNQAVYLSLGSEPARLPAPLDQLALDLVVNRHRGRAALARVTDHDWLFPGVRAGTPMTSGHLNGRLKGLGVPPQAARQTTLMDLAGQLPAAVLSALLGIDVRTAQGWAIEAGHRSAYGAVVATRRVSERPAAEEMS</sequence>
<dbReference type="InterPro" id="IPR011010">
    <property type="entry name" value="DNA_brk_join_enz"/>
</dbReference>
<dbReference type="EMBL" id="JBIAMX010000038">
    <property type="protein sequence ID" value="MFF0547280.1"/>
    <property type="molecule type" value="Genomic_DNA"/>
</dbReference>
<evidence type="ECO:0000313" key="1">
    <source>
        <dbReference type="EMBL" id="MFF0547280.1"/>
    </source>
</evidence>
<name>A0ABW6PXV8_9NOCA</name>
<accession>A0ABW6PXV8</accession>
<dbReference type="Proteomes" id="UP001601444">
    <property type="component" value="Unassembled WGS sequence"/>
</dbReference>
<keyword evidence="2" id="KW-1185">Reference proteome</keyword>
<protein>
    <recommendedName>
        <fullName evidence="3">Integrase</fullName>
    </recommendedName>
</protein>
<organism evidence="1 2">
    <name type="scientific">Nocardia thailandica</name>
    <dbReference type="NCBI Taxonomy" id="257275"/>
    <lineage>
        <taxon>Bacteria</taxon>
        <taxon>Bacillati</taxon>
        <taxon>Actinomycetota</taxon>
        <taxon>Actinomycetes</taxon>
        <taxon>Mycobacteriales</taxon>
        <taxon>Nocardiaceae</taxon>
        <taxon>Nocardia</taxon>
    </lineage>
</organism>
<dbReference type="SUPFAM" id="SSF56349">
    <property type="entry name" value="DNA breaking-rejoining enzymes"/>
    <property type="match status" value="1"/>
</dbReference>
<gene>
    <name evidence="1" type="ORF">ACFYTF_31060</name>
</gene>
<evidence type="ECO:0000313" key="2">
    <source>
        <dbReference type="Proteomes" id="UP001601444"/>
    </source>
</evidence>
<reference evidence="1 2" key="1">
    <citation type="submission" date="2024-10" db="EMBL/GenBank/DDBJ databases">
        <title>The Natural Products Discovery Center: Release of the First 8490 Sequenced Strains for Exploring Actinobacteria Biosynthetic Diversity.</title>
        <authorList>
            <person name="Kalkreuter E."/>
            <person name="Kautsar S.A."/>
            <person name="Yang D."/>
            <person name="Bader C.D."/>
            <person name="Teijaro C.N."/>
            <person name="Fluegel L."/>
            <person name="Davis C.M."/>
            <person name="Simpson J.R."/>
            <person name="Lauterbach L."/>
            <person name="Steele A.D."/>
            <person name="Gui C."/>
            <person name="Meng S."/>
            <person name="Li G."/>
            <person name="Viehrig K."/>
            <person name="Ye F."/>
            <person name="Su P."/>
            <person name="Kiefer A.F."/>
            <person name="Nichols A."/>
            <person name="Cepeda A.J."/>
            <person name="Yan W."/>
            <person name="Fan B."/>
            <person name="Jiang Y."/>
            <person name="Adhikari A."/>
            <person name="Zheng C.-J."/>
            <person name="Schuster L."/>
            <person name="Cowan T.M."/>
            <person name="Smanski M.J."/>
            <person name="Chevrette M.G."/>
            <person name="De Carvalho L.P.S."/>
            <person name="Shen B."/>
        </authorList>
    </citation>
    <scope>NUCLEOTIDE SEQUENCE [LARGE SCALE GENOMIC DNA]</scope>
    <source>
        <strain evidence="1 2">NPDC004045</strain>
    </source>
</reference>
<dbReference type="RefSeq" id="WP_363890323.1">
    <property type="nucleotide sequence ID" value="NZ_JBIAMX010000038.1"/>
</dbReference>
<proteinExistence type="predicted"/>
<evidence type="ECO:0008006" key="3">
    <source>
        <dbReference type="Google" id="ProtNLM"/>
    </source>
</evidence>